<dbReference type="InterPro" id="IPR021739">
    <property type="entry name" value="SaV-like"/>
</dbReference>
<feature type="region of interest" description="Disordered" evidence="1">
    <location>
        <begin position="339"/>
        <end position="363"/>
    </location>
</feature>
<evidence type="ECO:0000256" key="1">
    <source>
        <dbReference type="SAM" id="MobiDB-lite"/>
    </source>
</evidence>
<dbReference type="Proteomes" id="UP000622430">
    <property type="component" value="Segment"/>
</dbReference>
<sequence length="425" mass="47969">MSIKKKAVFVLDGGLSNDTWRKSAKTQEEYDELGCNDEPNADVVRELKLFNENGYEIIITSDRNSREQAPMIHWIIRNVGLRPGDYTLMSGMNSSAANFAAVQRDVEAIFTPDEKHCEDLYAFGIVPQIYLIKDGELTNYVEQRREQEDEYARLHPIPDNLEEIDFSSSNQPKESSLENADIDEPNAPVESFRSPVADKIIIVCVAENSVSPEIDSAVRKLAKEGYAFAFIVSDHQSNESAVMDQIHKQFPELQNGQFIVAFRASNSNRNQHILNSIVHIEHMATSNRGAIFALLTNEDAARVACDTFIGAGIAAQEPQDIDQRVVSLTEIAKITRGEYDNVPKYDDGPGTDGSEDALNNPKHYTSHPSGIECIEVTRHMSFNIGNAVKYLWRCDLKRDAIQDLEKAVWYIRDEIKQRKKRLQES</sequence>
<evidence type="ECO:0000313" key="2">
    <source>
        <dbReference type="EMBL" id="QRE00415.1"/>
    </source>
</evidence>
<name>A0A889IQE1_9CAUD</name>
<organism evidence="2 3">
    <name type="scientific">Burkholderia phage BCSR52</name>
    <dbReference type="NCBI Taxonomy" id="2805748"/>
    <lineage>
        <taxon>Viruses</taxon>
        <taxon>Duplodnaviria</taxon>
        <taxon>Heunggongvirae</taxon>
        <taxon>Uroviricota</taxon>
        <taxon>Caudoviricetes</taxon>
        <taxon>Lindbergviridae</taxon>
        <taxon>Irusalimvirus</taxon>
        <taxon>Irusalimvirus BCSR52</taxon>
    </lineage>
</organism>
<proteinExistence type="predicted"/>
<accession>A0A889IQE1</accession>
<dbReference type="Pfam" id="PF11753">
    <property type="entry name" value="DUF3310"/>
    <property type="match status" value="1"/>
</dbReference>
<evidence type="ECO:0000313" key="3">
    <source>
        <dbReference type="Proteomes" id="UP000622430"/>
    </source>
</evidence>
<keyword evidence="3" id="KW-1185">Reference proteome</keyword>
<reference evidence="2" key="1">
    <citation type="submission" date="2021-01" db="EMBL/GenBank/DDBJ databases">
        <authorList>
            <person name="Rakov C."/>
            <person name="Alkalay-Oren S."/>
            <person name="Coppenhagen-Glazer S."/>
            <person name="Hazan R."/>
        </authorList>
    </citation>
    <scope>NUCLEOTIDE SEQUENCE</scope>
</reference>
<protein>
    <submittedName>
        <fullName evidence="2">Uncharacterized protein</fullName>
    </submittedName>
</protein>
<feature type="compositionally biased region" description="Polar residues" evidence="1">
    <location>
        <begin position="166"/>
        <end position="178"/>
    </location>
</feature>
<feature type="region of interest" description="Disordered" evidence="1">
    <location>
        <begin position="162"/>
        <end position="189"/>
    </location>
</feature>
<dbReference type="EMBL" id="MW460246">
    <property type="protein sequence ID" value="QRE00415.1"/>
    <property type="molecule type" value="Genomic_DNA"/>
</dbReference>